<name>A0ABR7QGM0_9FLAO</name>
<dbReference type="InterPro" id="IPR019825">
    <property type="entry name" value="Lectin_legB_Mn/Ca_BS"/>
</dbReference>
<gene>
    <name evidence="1" type="ORF">H2O64_23870</name>
</gene>
<dbReference type="EMBL" id="JACGWS010000032">
    <property type="protein sequence ID" value="MBC8757722.1"/>
    <property type="molecule type" value="Genomic_DNA"/>
</dbReference>
<dbReference type="PANTHER" id="PTHR12223">
    <property type="entry name" value="VESICULAR MANNOSE-BINDING LECTIN"/>
    <property type="match status" value="1"/>
</dbReference>
<accession>A0ABR7QGM0</accession>
<dbReference type="CDD" id="cd01951">
    <property type="entry name" value="lectin_L-type"/>
    <property type="match status" value="1"/>
</dbReference>
<dbReference type="Pfam" id="PF18483">
    <property type="entry name" value="Lectin_L-type_dom"/>
    <property type="match status" value="1"/>
</dbReference>
<protein>
    <submittedName>
        <fullName evidence="1">CUB protein</fullName>
    </submittedName>
</protein>
<proteinExistence type="predicted"/>
<dbReference type="PROSITE" id="PS00307">
    <property type="entry name" value="LECTIN_LEGUME_BETA"/>
    <property type="match status" value="1"/>
</dbReference>
<keyword evidence="2" id="KW-1185">Reference proteome</keyword>
<organism evidence="1 2">
    <name type="scientific">Kordia aestuariivivens</name>
    <dbReference type="NCBI Taxonomy" id="2759037"/>
    <lineage>
        <taxon>Bacteria</taxon>
        <taxon>Pseudomonadati</taxon>
        <taxon>Bacteroidota</taxon>
        <taxon>Flavobacteriia</taxon>
        <taxon>Flavobacteriales</taxon>
        <taxon>Flavobacteriaceae</taxon>
        <taxon>Kordia</taxon>
    </lineage>
</organism>
<comment type="caution">
    <text evidence="1">The sequence shown here is derived from an EMBL/GenBank/DDBJ whole genome shotgun (WGS) entry which is preliminary data.</text>
</comment>
<dbReference type="Gene3D" id="2.60.120.200">
    <property type="match status" value="1"/>
</dbReference>
<evidence type="ECO:0000313" key="2">
    <source>
        <dbReference type="Proteomes" id="UP000619238"/>
    </source>
</evidence>
<sequence length="1015" mass="109604">MPTLVGDANDIGGDCFEITENINFQSGAIWAGAPIDMTNDFVIEFRGFFGTNDANGADGITFIIKNTATPEIGSPGGGMGYEGINNSLAVEFDTWQNNDLGDPFFDHLAIVSSGNNNHNNATNLAGPIQASATTTNIEDGIEHIIRIEWTAATTTIDVYFDCVLRLSYSGDIVNTIFGGITNAFFGFTGSTGGAVNLQRVCFDYVSFANTLALDDQTICAGTTVNTIDAAVTAATSYAWTPTTGVSDPTISNPTFTPTTTTTYTVNITNSCAEVIQESFTITVAPSPTANTVPDQNVCDDITNDGVAPFDFTNLDATVLGTLDPTQFTITYHLSQADADGNMNALVFPYTNTTQCEQIYVRLESDLNSDCYDTTNFENCVDSQPIANQPSDMNSCDSDGNGTEIYDFTMQEAAILDTQNAADVNITFHANQMDADTDMNPLPTTYTGTNAETIFVRVESTEAGNDCFATTSFQLFFGAFAVANTVPNQNVCDDITNDGIAPFNFTNLDATVLGTLDPTLFTITYHTSQLDADGNMNALTFPYTNTAQCEQIYVRLESDTNTACYSTTDFEICVYSQPIANQPTNMIACDFDMNGTEVFDLSTQEATILGAQNTADVNITFHADQTDADGNLNPLLTNYTATNGETIFVRVESTETGNDCFATTSFDVLFDAPPIANTVTDLNVCDDITNDGIAQFDFTNLDGIVLGTQDPNMFMVTYHTSQLNADDNINALTFPYTNTAQCEQIFVRVENNSNQMCYSTTDFQICVYSQPIANQPNDIAACDLDNNGFEIFDLSAQEVTLLGTQNAADFNITYHNLLTDAVNDINPVATMYNGTNGETIFVRIESTEVGNTCFDTTSFDLLFDSPPNVTMPSDLIVCDDDVSDGFTAIDLSVRSAEIVNNQTGFSVIYYLSQADADSNTNPLALPYTNITNPQTVFVRVDSGNSGCYVTTSLVLSVADAPSVFPATPLEYCDTDNDGFGIFNIRSTENQITGGMLMDIAVTYHETPEDADNDVNP</sequence>
<dbReference type="InterPro" id="IPR056573">
    <property type="entry name" value="Lectin_L-type_dom"/>
</dbReference>
<dbReference type="PANTHER" id="PTHR12223:SF19">
    <property type="entry name" value="LEGUME LECTIN DOMAIN-CONTAINING PROTEIN"/>
    <property type="match status" value="1"/>
</dbReference>
<feature type="non-terminal residue" evidence="1">
    <location>
        <position position="1015"/>
    </location>
</feature>
<dbReference type="SUPFAM" id="SSF49899">
    <property type="entry name" value="Concanavalin A-like lectins/glucanases"/>
    <property type="match status" value="1"/>
</dbReference>
<dbReference type="Proteomes" id="UP000619238">
    <property type="component" value="Unassembled WGS sequence"/>
</dbReference>
<dbReference type="InterPro" id="IPR051136">
    <property type="entry name" value="Intracellular_Lectin-GPT"/>
</dbReference>
<reference evidence="1 2" key="1">
    <citation type="submission" date="2020-07" db="EMBL/GenBank/DDBJ databases">
        <title>Description of Kordia aestuariivivens sp. nov., isolated from a tidal flat.</title>
        <authorList>
            <person name="Park S."/>
            <person name="Yoon J.-H."/>
        </authorList>
    </citation>
    <scope>NUCLEOTIDE SEQUENCE [LARGE SCALE GENOMIC DNA]</scope>
    <source>
        <strain evidence="1 2">YSTF-M3</strain>
    </source>
</reference>
<dbReference type="InterPro" id="IPR013320">
    <property type="entry name" value="ConA-like_dom_sf"/>
</dbReference>
<evidence type="ECO:0000313" key="1">
    <source>
        <dbReference type="EMBL" id="MBC8757722.1"/>
    </source>
</evidence>